<dbReference type="AlphaFoldDB" id="U4LP20"/>
<gene>
    <name evidence="2" type="ORF">PCON_02930</name>
</gene>
<dbReference type="EMBL" id="HF936378">
    <property type="protein sequence ID" value="CCX16334.1"/>
    <property type="molecule type" value="Genomic_DNA"/>
</dbReference>
<proteinExistence type="predicted"/>
<evidence type="ECO:0000313" key="2">
    <source>
        <dbReference type="EMBL" id="CCX16334.1"/>
    </source>
</evidence>
<keyword evidence="3" id="KW-1185">Reference proteome</keyword>
<reference evidence="2 3" key="1">
    <citation type="journal article" date="2013" name="PLoS Genet.">
        <title>The genome and development-dependent transcriptomes of Pyronema confluens: a window into fungal evolution.</title>
        <authorList>
            <person name="Traeger S."/>
            <person name="Altegoer F."/>
            <person name="Freitag M."/>
            <person name="Gabaldon T."/>
            <person name="Kempken F."/>
            <person name="Kumar A."/>
            <person name="Marcet-Houben M."/>
            <person name="Poggeler S."/>
            <person name="Stajich J.E."/>
            <person name="Nowrousian M."/>
        </authorList>
    </citation>
    <scope>NUCLEOTIDE SEQUENCE [LARGE SCALE GENOMIC DNA]</scope>
    <source>
        <strain evidence="3">CBS 100304</strain>
        <tissue evidence="2">Vegetative mycelium</tissue>
    </source>
</reference>
<sequence length="236" mass="26872">MDRQYTHNPQNPQNPQTSQAQGNNQYELDSQQIAARMAFLRERQQRRNEHMQARIQAELGPVPVKIAQIHQTIPPRYPVTPAPAPTILRTAPGPAIQNQQAMEELRVQALRHAQASRVLQAKEAQGAMDIYRVQRQIQVYQQMQVKKARKDREAREAQAAKDARDAREAQEARDACIASEMEENMRIIRNFASNEGAFPLKDLDELLNFGTDAEWEAEEEAEVIVNEIARRLSGGD</sequence>
<organism evidence="2 3">
    <name type="scientific">Pyronema omphalodes (strain CBS 100304)</name>
    <name type="common">Pyronema confluens</name>
    <dbReference type="NCBI Taxonomy" id="1076935"/>
    <lineage>
        <taxon>Eukaryota</taxon>
        <taxon>Fungi</taxon>
        <taxon>Dikarya</taxon>
        <taxon>Ascomycota</taxon>
        <taxon>Pezizomycotina</taxon>
        <taxon>Pezizomycetes</taxon>
        <taxon>Pezizales</taxon>
        <taxon>Pyronemataceae</taxon>
        <taxon>Pyronema</taxon>
    </lineage>
</organism>
<feature type="compositionally biased region" description="Polar residues" evidence="1">
    <location>
        <begin position="17"/>
        <end position="32"/>
    </location>
</feature>
<accession>U4LP20</accession>
<protein>
    <submittedName>
        <fullName evidence="2">Uncharacterized protein</fullName>
    </submittedName>
</protein>
<feature type="region of interest" description="Disordered" evidence="1">
    <location>
        <begin position="1"/>
        <end position="32"/>
    </location>
</feature>
<name>U4LP20_PYROM</name>
<evidence type="ECO:0000313" key="3">
    <source>
        <dbReference type="Proteomes" id="UP000018144"/>
    </source>
</evidence>
<evidence type="ECO:0000256" key="1">
    <source>
        <dbReference type="SAM" id="MobiDB-lite"/>
    </source>
</evidence>
<dbReference type="Proteomes" id="UP000018144">
    <property type="component" value="Unassembled WGS sequence"/>
</dbReference>
<dbReference type="OrthoDB" id="10678146at2759"/>